<proteinExistence type="inferred from homology"/>
<feature type="transmembrane region" description="Helical" evidence="8">
    <location>
        <begin position="124"/>
        <end position="146"/>
    </location>
</feature>
<evidence type="ECO:0000256" key="4">
    <source>
        <dbReference type="ARBA" id="ARBA00022692"/>
    </source>
</evidence>
<keyword evidence="6 8" id="KW-0472">Membrane</keyword>
<dbReference type="PANTHER" id="PTHR30106:SF2">
    <property type="entry name" value="UPF0324 INNER MEMBRANE PROTEIN YEIH"/>
    <property type="match status" value="1"/>
</dbReference>
<dbReference type="Pfam" id="PF03601">
    <property type="entry name" value="Cons_hypoth698"/>
    <property type="match status" value="1"/>
</dbReference>
<comment type="caution">
    <text evidence="9">The sequence shown here is derived from an EMBL/GenBank/DDBJ whole genome shotgun (WGS) entry which is preliminary data.</text>
</comment>
<dbReference type="EMBL" id="JAAMFM010000005">
    <property type="protein sequence ID" value="NVM94371.1"/>
    <property type="molecule type" value="Genomic_DNA"/>
</dbReference>
<feature type="transmembrane region" description="Helical" evidence="8">
    <location>
        <begin position="318"/>
        <end position="338"/>
    </location>
</feature>
<comment type="subcellular location">
    <subcellularLocation>
        <location evidence="1">Cell membrane</location>
        <topology evidence="1">Multi-pass membrane protein</topology>
    </subcellularLocation>
</comment>
<evidence type="ECO:0000256" key="2">
    <source>
        <dbReference type="ARBA" id="ARBA00007977"/>
    </source>
</evidence>
<keyword evidence="4 8" id="KW-0812">Transmembrane</keyword>
<evidence type="ECO:0000256" key="8">
    <source>
        <dbReference type="SAM" id="Phobius"/>
    </source>
</evidence>
<dbReference type="InterPro" id="IPR018383">
    <property type="entry name" value="UPF0324_pro"/>
</dbReference>
<comment type="similarity">
    <text evidence="2">Belongs to the UPF0324 family.</text>
</comment>
<evidence type="ECO:0000256" key="6">
    <source>
        <dbReference type="ARBA" id="ARBA00023136"/>
    </source>
</evidence>
<feature type="transmembrane region" description="Helical" evidence="8">
    <location>
        <begin position="99"/>
        <end position="118"/>
    </location>
</feature>
<dbReference type="RefSeq" id="WP_176634098.1">
    <property type="nucleotide sequence ID" value="NZ_JAAMFM010000005.1"/>
</dbReference>
<feature type="region of interest" description="Disordered" evidence="7">
    <location>
        <begin position="1"/>
        <end position="26"/>
    </location>
</feature>
<organism evidence="9 10">
    <name type="scientific">Arthrobacter wenxiniae</name>
    <dbReference type="NCBI Taxonomy" id="2713570"/>
    <lineage>
        <taxon>Bacteria</taxon>
        <taxon>Bacillati</taxon>
        <taxon>Actinomycetota</taxon>
        <taxon>Actinomycetes</taxon>
        <taxon>Micrococcales</taxon>
        <taxon>Micrococcaceae</taxon>
        <taxon>Arthrobacter</taxon>
    </lineage>
</organism>
<gene>
    <name evidence="9" type="ORF">G6034_05510</name>
</gene>
<keyword evidence="5 8" id="KW-1133">Transmembrane helix</keyword>
<feature type="transmembrane region" description="Helical" evidence="8">
    <location>
        <begin position="345"/>
        <end position="367"/>
    </location>
</feature>
<keyword evidence="10" id="KW-1185">Reference proteome</keyword>
<reference evidence="9 10" key="1">
    <citation type="submission" date="2020-02" db="EMBL/GenBank/DDBJ databases">
        <title>Genome sequence of strain AETb3-4.</title>
        <authorList>
            <person name="Gao J."/>
            <person name="Zhang X."/>
        </authorList>
    </citation>
    <scope>NUCLEOTIDE SEQUENCE [LARGE SCALE GENOMIC DNA]</scope>
    <source>
        <strain evidence="9 10">AETb3-4</strain>
    </source>
</reference>
<dbReference type="AlphaFoldDB" id="A0A7Y7IF68"/>
<keyword evidence="3" id="KW-1003">Cell membrane</keyword>
<sequence>MTSQELSSRDRTTAHGTPPAPTPRARAGRRLGTFLAGWGPARWRLLAPGVGLSAVAAATAVGISTLWPGASTLLVAIVLGVLLRNLVRLPEMLAPGLAYAAKTLLRAGVVLLGYQLLVSDVLSLGAGMILVVVCIVALGIAGTLLAGRLMGVSPTQRLLIACGFSICGAAAVAAVDGVIETRERREVMTAVALVVIFGTLMIPALPAAAALLGLGSHQAGLWAGGSIHEVAQVVAAGGTIGGAALGVAVIVKLARVLMLAPVMAAVSLRQRRTMERSNTSRKPPIMPLFVFSFILMLALRASGWLPAAALGWSTTGEGFLLAAAMFALGTGVHVKSLLAVGLRPFALAAVSTVWVAGLALAGVLIFGGRM</sequence>
<accession>A0A7Y7IF68</accession>
<evidence type="ECO:0000256" key="7">
    <source>
        <dbReference type="SAM" id="MobiDB-lite"/>
    </source>
</evidence>
<evidence type="ECO:0000313" key="9">
    <source>
        <dbReference type="EMBL" id="NVM94371.1"/>
    </source>
</evidence>
<protein>
    <submittedName>
        <fullName evidence="9">Putative sulfate exporter family transporter</fullName>
    </submittedName>
</protein>
<evidence type="ECO:0000256" key="1">
    <source>
        <dbReference type="ARBA" id="ARBA00004651"/>
    </source>
</evidence>
<name>A0A7Y7IF68_9MICC</name>
<feature type="transmembrane region" description="Helical" evidence="8">
    <location>
        <begin position="187"/>
        <end position="212"/>
    </location>
</feature>
<evidence type="ECO:0000313" key="10">
    <source>
        <dbReference type="Proteomes" id="UP000543556"/>
    </source>
</evidence>
<dbReference type="GO" id="GO:0005886">
    <property type="term" value="C:plasma membrane"/>
    <property type="evidence" value="ECO:0007669"/>
    <property type="project" value="UniProtKB-SubCell"/>
</dbReference>
<feature type="transmembrane region" description="Helical" evidence="8">
    <location>
        <begin position="158"/>
        <end position="175"/>
    </location>
</feature>
<evidence type="ECO:0000256" key="3">
    <source>
        <dbReference type="ARBA" id="ARBA00022475"/>
    </source>
</evidence>
<dbReference type="PANTHER" id="PTHR30106">
    <property type="entry name" value="INNER MEMBRANE PROTEIN YEIH-RELATED"/>
    <property type="match status" value="1"/>
</dbReference>
<evidence type="ECO:0000256" key="5">
    <source>
        <dbReference type="ARBA" id="ARBA00022989"/>
    </source>
</evidence>
<feature type="transmembrane region" description="Helical" evidence="8">
    <location>
        <begin position="69"/>
        <end position="87"/>
    </location>
</feature>
<feature type="transmembrane region" description="Helical" evidence="8">
    <location>
        <begin position="288"/>
        <end position="312"/>
    </location>
</feature>
<dbReference type="Proteomes" id="UP000543556">
    <property type="component" value="Unassembled WGS sequence"/>
</dbReference>